<comment type="caution">
    <text evidence="1">The sequence shown here is derived from an EMBL/GenBank/DDBJ whole genome shotgun (WGS) entry which is preliminary data.</text>
</comment>
<gene>
    <name evidence="1" type="ORF">RFULGI_LOCUS12392</name>
</gene>
<dbReference type="Proteomes" id="UP000789396">
    <property type="component" value="Unassembled WGS sequence"/>
</dbReference>
<proteinExistence type="predicted"/>
<dbReference type="AlphaFoldDB" id="A0A9N9IGD8"/>
<dbReference type="EMBL" id="CAJVPZ010029571">
    <property type="protein sequence ID" value="CAG8734529.1"/>
    <property type="molecule type" value="Genomic_DNA"/>
</dbReference>
<keyword evidence="2" id="KW-1185">Reference proteome</keyword>
<dbReference type="OrthoDB" id="5098525at2759"/>
<name>A0A9N9IGD8_9GLOM</name>
<evidence type="ECO:0000313" key="2">
    <source>
        <dbReference type="Proteomes" id="UP000789396"/>
    </source>
</evidence>
<protein>
    <submittedName>
        <fullName evidence="1">11856_t:CDS:1</fullName>
    </submittedName>
</protein>
<organism evidence="1 2">
    <name type="scientific">Racocetra fulgida</name>
    <dbReference type="NCBI Taxonomy" id="60492"/>
    <lineage>
        <taxon>Eukaryota</taxon>
        <taxon>Fungi</taxon>
        <taxon>Fungi incertae sedis</taxon>
        <taxon>Mucoromycota</taxon>
        <taxon>Glomeromycotina</taxon>
        <taxon>Glomeromycetes</taxon>
        <taxon>Diversisporales</taxon>
        <taxon>Gigasporaceae</taxon>
        <taxon>Racocetra</taxon>
    </lineage>
</organism>
<evidence type="ECO:0000313" key="1">
    <source>
        <dbReference type="EMBL" id="CAG8734529.1"/>
    </source>
</evidence>
<reference evidence="1" key="1">
    <citation type="submission" date="2021-06" db="EMBL/GenBank/DDBJ databases">
        <authorList>
            <person name="Kallberg Y."/>
            <person name="Tangrot J."/>
            <person name="Rosling A."/>
        </authorList>
    </citation>
    <scope>NUCLEOTIDE SEQUENCE</scope>
    <source>
        <strain evidence="1">IN212</strain>
    </source>
</reference>
<sequence>MPPVSYINRRNAIREALDELNNYSPNFKRPSVNSVAKSFGIAETTLRRAVKNGNPPNRTGPSTVLTEHEENQLAGYCINVQRLG</sequence>
<feature type="non-terminal residue" evidence="1">
    <location>
        <position position="84"/>
    </location>
</feature>
<accession>A0A9N9IGD8</accession>